<evidence type="ECO:0000313" key="1">
    <source>
        <dbReference type="EMBL" id="KAI9921055.1"/>
    </source>
</evidence>
<organism evidence="1 2">
    <name type="scientific">Peronosclerospora sorghi</name>
    <dbReference type="NCBI Taxonomy" id="230839"/>
    <lineage>
        <taxon>Eukaryota</taxon>
        <taxon>Sar</taxon>
        <taxon>Stramenopiles</taxon>
        <taxon>Oomycota</taxon>
        <taxon>Peronosporomycetes</taxon>
        <taxon>Peronosporales</taxon>
        <taxon>Peronosporaceae</taxon>
        <taxon>Peronosclerospora</taxon>
    </lineage>
</organism>
<name>A0ACC0WQA6_9STRA</name>
<comment type="caution">
    <text evidence="1">The sequence shown here is derived from an EMBL/GenBank/DDBJ whole genome shotgun (WGS) entry which is preliminary data.</text>
</comment>
<dbReference type="Proteomes" id="UP001163321">
    <property type="component" value="Chromosome 1"/>
</dbReference>
<proteinExistence type="predicted"/>
<gene>
    <name evidence="1" type="ORF">PsorP6_002441</name>
</gene>
<keyword evidence="2" id="KW-1185">Reference proteome</keyword>
<protein>
    <submittedName>
        <fullName evidence="1">Uncharacterized protein</fullName>
    </submittedName>
</protein>
<sequence>MRLKSGDRHTVALEGQQGNYDEGTDVDNLLGRKTGRVKRILSGVRDVEGKKTFATAVRVIRYDPEIDVAHGNNRESSKLFSFIVCSFCYGQFGQVSLSKLTSNLLRLVSNLNVATSRFIENEHKETLAEMFKNANPMCRESGCNASSSMKTSATSGQFEWRSKRSQSLVCLFYLKNYLKSEKYDAAKYGITQFEKNERWWVRNLKKRTAWCWGISA</sequence>
<accession>A0ACC0WQA6</accession>
<dbReference type="EMBL" id="CM047580">
    <property type="protein sequence ID" value="KAI9921055.1"/>
    <property type="molecule type" value="Genomic_DNA"/>
</dbReference>
<reference evidence="1 2" key="1">
    <citation type="journal article" date="2022" name="bioRxiv">
        <title>The genome of the oomycete Peronosclerospora sorghi, a cosmopolitan pathogen of maize and sorghum, is inflated with dispersed pseudogenes.</title>
        <authorList>
            <person name="Fletcher K."/>
            <person name="Martin F."/>
            <person name="Isakeit T."/>
            <person name="Cavanaugh K."/>
            <person name="Magill C."/>
            <person name="Michelmore R."/>
        </authorList>
    </citation>
    <scope>NUCLEOTIDE SEQUENCE [LARGE SCALE GENOMIC DNA]</scope>
    <source>
        <strain evidence="1">P6</strain>
    </source>
</reference>
<evidence type="ECO:0000313" key="2">
    <source>
        <dbReference type="Proteomes" id="UP001163321"/>
    </source>
</evidence>